<keyword evidence="1" id="KW-0175">Coiled coil</keyword>
<feature type="coiled-coil region" evidence="1">
    <location>
        <begin position="92"/>
        <end position="161"/>
    </location>
</feature>
<dbReference type="Pfam" id="PF12644">
    <property type="entry name" value="DUF3782"/>
    <property type="match status" value="1"/>
</dbReference>
<evidence type="ECO:0000313" key="2">
    <source>
        <dbReference type="EMBL" id="SNB52559.1"/>
    </source>
</evidence>
<dbReference type="PANTHER" id="PTHR34314">
    <property type="entry name" value="CRENARCHAEAL PROTEIN, PUTATIVE-RELATED"/>
    <property type="match status" value="1"/>
</dbReference>
<dbReference type="EMBL" id="FYEK01000003">
    <property type="protein sequence ID" value="SNB52559.1"/>
    <property type="molecule type" value="Genomic_DNA"/>
</dbReference>
<dbReference type="InParanoid" id="A0A212PZZ6"/>
<dbReference type="PANTHER" id="PTHR34314:SF6">
    <property type="entry name" value="DUF3782 DOMAIN-CONTAINING PROTEIN"/>
    <property type="match status" value="1"/>
</dbReference>
<proteinExistence type="predicted"/>
<name>A0A212PZZ6_9CHLR</name>
<evidence type="ECO:0000313" key="3">
    <source>
        <dbReference type="Proteomes" id="UP000197025"/>
    </source>
</evidence>
<sequence>MAVENLKEAVRQALPQWLREDPEIRQVLREALIEVLRPWEEVLSELRGFRQEAEKQRETDRQMLTGLTQAVQQLIETSRANSDAIRVLVARSEEHSRRLEEHSQIIRQLMERVEEHSRRLEEHSQVIRQLMEKVERHAQVIERLLAAVDRHSQEIRRLGATIGAIGARWGLHSEAAFRDGMAALLQEAGWQVDRFLAMDPEGYVFGRPDQVEIDVVIRDGKAILIEIRSSVSRGDVAAFQRKTEFYARRTGLPVARRILISPMVDPRARDLARQMGMEIYTYPEDVPPEPPAGG</sequence>
<dbReference type="AlphaFoldDB" id="A0A212PZZ6"/>
<evidence type="ECO:0008006" key="4">
    <source>
        <dbReference type="Google" id="ProtNLM"/>
    </source>
</evidence>
<organism evidence="2 3">
    <name type="scientific">Thermoflexus hugenholtzii JAD2</name>
    <dbReference type="NCBI Taxonomy" id="877466"/>
    <lineage>
        <taxon>Bacteria</taxon>
        <taxon>Bacillati</taxon>
        <taxon>Chloroflexota</taxon>
        <taxon>Thermoflexia</taxon>
        <taxon>Thermoflexales</taxon>
        <taxon>Thermoflexaceae</taxon>
        <taxon>Thermoflexus</taxon>
    </lineage>
</organism>
<dbReference type="Pfam" id="PF07788">
    <property type="entry name" value="PDDEXK_10"/>
    <property type="match status" value="1"/>
</dbReference>
<dbReference type="SUPFAM" id="SSF52980">
    <property type="entry name" value="Restriction endonuclease-like"/>
    <property type="match status" value="1"/>
</dbReference>
<dbReference type="Gene3D" id="1.10.287.950">
    <property type="entry name" value="Methyl-accepting chemotaxis protein"/>
    <property type="match status" value="1"/>
</dbReference>
<evidence type="ECO:0000256" key="1">
    <source>
        <dbReference type="SAM" id="Coils"/>
    </source>
</evidence>
<accession>A0A212PZZ6</accession>
<dbReference type="Proteomes" id="UP000197025">
    <property type="component" value="Unassembled WGS sequence"/>
</dbReference>
<keyword evidence="3" id="KW-1185">Reference proteome</keyword>
<dbReference type="InterPro" id="IPR024271">
    <property type="entry name" value="DUF3782"/>
</dbReference>
<dbReference type="InterPro" id="IPR012431">
    <property type="entry name" value="PDDEXK_10"/>
</dbReference>
<dbReference type="OrthoDB" id="158283at2"/>
<gene>
    <name evidence="2" type="ORF">SAMN02746019_00023410</name>
</gene>
<dbReference type="InterPro" id="IPR011335">
    <property type="entry name" value="Restrct_endonuc-II-like"/>
</dbReference>
<reference evidence="3" key="1">
    <citation type="submission" date="2017-06" db="EMBL/GenBank/DDBJ databases">
        <authorList>
            <person name="Varghese N."/>
            <person name="Submissions S."/>
        </authorList>
    </citation>
    <scope>NUCLEOTIDE SEQUENCE [LARGE SCALE GENOMIC DNA]</scope>
    <source>
        <strain evidence="3">JAD2</strain>
    </source>
</reference>
<dbReference type="RefSeq" id="WP_088570109.1">
    <property type="nucleotide sequence ID" value="NZ_FYEK01000003.1"/>
</dbReference>
<protein>
    <recommendedName>
        <fullName evidence="4">DUF3782 domain-containing protein</fullName>
    </recommendedName>
</protein>